<dbReference type="PRINTS" id="PR00035">
    <property type="entry name" value="HTHGNTR"/>
</dbReference>
<dbReference type="SMART" id="SM00895">
    <property type="entry name" value="FCD"/>
    <property type="match status" value="1"/>
</dbReference>
<organism evidence="5 6">
    <name type="scientific">Amaricoccus solimangrovi</name>
    <dbReference type="NCBI Taxonomy" id="2589815"/>
    <lineage>
        <taxon>Bacteria</taxon>
        <taxon>Pseudomonadati</taxon>
        <taxon>Pseudomonadota</taxon>
        <taxon>Alphaproteobacteria</taxon>
        <taxon>Rhodobacterales</taxon>
        <taxon>Paracoccaceae</taxon>
        <taxon>Amaricoccus</taxon>
    </lineage>
</organism>
<dbReference type="SUPFAM" id="SSF46785">
    <property type="entry name" value="Winged helix' DNA-binding domain"/>
    <property type="match status" value="1"/>
</dbReference>
<accession>A0A501WE61</accession>
<dbReference type="CDD" id="cd07377">
    <property type="entry name" value="WHTH_GntR"/>
    <property type="match status" value="1"/>
</dbReference>
<evidence type="ECO:0000256" key="3">
    <source>
        <dbReference type="ARBA" id="ARBA00023163"/>
    </source>
</evidence>
<dbReference type="PROSITE" id="PS50949">
    <property type="entry name" value="HTH_GNTR"/>
    <property type="match status" value="1"/>
</dbReference>
<dbReference type="SMART" id="SM00345">
    <property type="entry name" value="HTH_GNTR"/>
    <property type="match status" value="1"/>
</dbReference>
<dbReference type="OrthoDB" id="9815654at2"/>
<evidence type="ECO:0000313" key="6">
    <source>
        <dbReference type="Proteomes" id="UP000319255"/>
    </source>
</evidence>
<reference evidence="5 6" key="1">
    <citation type="submission" date="2019-06" db="EMBL/GenBank/DDBJ databases">
        <title>A novel bacterium of genus Amaricoccus, isolated from marine sediment.</title>
        <authorList>
            <person name="Huang H."/>
            <person name="Mo K."/>
            <person name="Hu Y."/>
        </authorList>
    </citation>
    <scope>NUCLEOTIDE SEQUENCE [LARGE SCALE GENOMIC DNA]</scope>
    <source>
        <strain evidence="5 6">HB172011</strain>
    </source>
</reference>
<keyword evidence="3" id="KW-0804">Transcription</keyword>
<dbReference type="PANTHER" id="PTHR43537:SF24">
    <property type="entry name" value="GLUCONATE OPERON TRANSCRIPTIONAL REPRESSOR"/>
    <property type="match status" value="1"/>
</dbReference>
<dbReference type="InterPro" id="IPR011711">
    <property type="entry name" value="GntR_C"/>
</dbReference>
<keyword evidence="1" id="KW-0805">Transcription regulation</keyword>
<evidence type="ECO:0000256" key="1">
    <source>
        <dbReference type="ARBA" id="ARBA00023015"/>
    </source>
</evidence>
<sequence>MNENACEMGNLRIDSPPTTLRAIALERMRRAIIAGVFKPGQRLVERTLCEQLGVSRSVIREVIRHLDAEGLVMTTGQGPVVAKLAWDDARQIYEIRAALESAAVEACARVADAGVKAELRAAVDEIERRAAERDWMAVLEATERFYDAIFTAGGHTVAGEIVRRLHGRVAQLRVLTLGSENRRVTGPRRIREICEAITANDPEAAGAACRTHIREACAIAERLLAK</sequence>
<dbReference type="Gene3D" id="1.10.10.10">
    <property type="entry name" value="Winged helix-like DNA-binding domain superfamily/Winged helix DNA-binding domain"/>
    <property type="match status" value="1"/>
</dbReference>
<keyword evidence="6" id="KW-1185">Reference proteome</keyword>
<name>A0A501WE61_9RHOB</name>
<dbReference type="InterPro" id="IPR036390">
    <property type="entry name" value="WH_DNA-bd_sf"/>
</dbReference>
<evidence type="ECO:0000256" key="2">
    <source>
        <dbReference type="ARBA" id="ARBA00023125"/>
    </source>
</evidence>
<dbReference type="InterPro" id="IPR008920">
    <property type="entry name" value="TF_FadR/GntR_C"/>
</dbReference>
<dbReference type="Proteomes" id="UP000319255">
    <property type="component" value="Unassembled WGS sequence"/>
</dbReference>
<dbReference type="GO" id="GO:0003677">
    <property type="term" value="F:DNA binding"/>
    <property type="evidence" value="ECO:0007669"/>
    <property type="project" value="UniProtKB-KW"/>
</dbReference>
<evidence type="ECO:0000259" key="4">
    <source>
        <dbReference type="PROSITE" id="PS50949"/>
    </source>
</evidence>
<dbReference type="InterPro" id="IPR036388">
    <property type="entry name" value="WH-like_DNA-bd_sf"/>
</dbReference>
<dbReference type="Gene3D" id="1.20.120.530">
    <property type="entry name" value="GntR ligand-binding domain-like"/>
    <property type="match status" value="1"/>
</dbReference>
<dbReference type="Pfam" id="PF00392">
    <property type="entry name" value="GntR"/>
    <property type="match status" value="1"/>
</dbReference>
<dbReference type="GO" id="GO:0003700">
    <property type="term" value="F:DNA-binding transcription factor activity"/>
    <property type="evidence" value="ECO:0007669"/>
    <property type="project" value="InterPro"/>
</dbReference>
<dbReference type="InterPro" id="IPR000524">
    <property type="entry name" value="Tscrpt_reg_HTH_GntR"/>
</dbReference>
<dbReference type="SUPFAM" id="SSF48008">
    <property type="entry name" value="GntR ligand-binding domain-like"/>
    <property type="match status" value="1"/>
</dbReference>
<proteinExistence type="predicted"/>
<dbReference type="AlphaFoldDB" id="A0A501WE61"/>
<dbReference type="EMBL" id="VFRP01000040">
    <property type="protein sequence ID" value="TPE46775.1"/>
    <property type="molecule type" value="Genomic_DNA"/>
</dbReference>
<evidence type="ECO:0000313" key="5">
    <source>
        <dbReference type="EMBL" id="TPE46775.1"/>
    </source>
</evidence>
<keyword evidence="2" id="KW-0238">DNA-binding</keyword>
<gene>
    <name evidence="5" type="ORF">FJM51_21375</name>
</gene>
<dbReference type="PANTHER" id="PTHR43537">
    <property type="entry name" value="TRANSCRIPTIONAL REGULATOR, GNTR FAMILY"/>
    <property type="match status" value="1"/>
</dbReference>
<protein>
    <submittedName>
        <fullName evidence="5">GntR family transcriptional regulator</fullName>
    </submittedName>
</protein>
<dbReference type="Pfam" id="PF07729">
    <property type="entry name" value="FCD"/>
    <property type="match status" value="1"/>
</dbReference>
<comment type="caution">
    <text evidence="5">The sequence shown here is derived from an EMBL/GenBank/DDBJ whole genome shotgun (WGS) entry which is preliminary data.</text>
</comment>
<feature type="domain" description="HTH gntR-type" evidence="4">
    <location>
        <begin position="18"/>
        <end position="84"/>
    </location>
</feature>